<dbReference type="InterPro" id="IPR032675">
    <property type="entry name" value="LRR_dom_sf"/>
</dbReference>
<keyword evidence="7" id="KW-0677">Repeat</keyword>
<keyword evidence="8" id="KW-0391">Immunity</keyword>
<dbReference type="SMART" id="SM00255">
    <property type="entry name" value="TIR"/>
    <property type="match status" value="1"/>
</dbReference>
<keyword evidence="3" id="KW-0399">Innate immunity</keyword>
<dbReference type="PANTHER" id="PTHR24365:SF530">
    <property type="entry name" value="MSTPROX-RELATED"/>
    <property type="match status" value="1"/>
</dbReference>
<dbReference type="InterPro" id="IPR017241">
    <property type="entry name" value="Toll-like_receptor"/>
</dbReference>
<keyword evidence="11" id="KW-0675">Receptor</keyword>
<dbReference type="Gene3D" id="3.40.50.10140">
    <property type="entry name" value="Toll/interleukin-1 receptor homology (TIR) domain"/>
    <property type="match status" value="1"/>
</dbReference>
<evidence type="ECO:0000256" key="7">
    <source>
        <dbReference type="ARBA" id="ARBA00022737"/>
    </source>
</evidence>
<evidence type="ECO:0000256" key="8">
    <source>
        <dbReference type="ARBA" id="ARBA00022859"/>
    </source>
</evidence>
<protein>
    <recommendedName>
        <fullName evidence="15">TIR domain-containing protein</fullName>
    </recommendedName>
</protein>
<dbReference type="GO" id="GO:0002224">
    <property type="term" value="P:toll-like receptor signaling pathway"/>
    <property type="evidence" value="ECO:0007669"/>
    <property type="project" value="InterPro"/>
</dbReference>
<keyword evidence="6 14" id="KW-0732">Signal</keyword>
<dbReference type="SUPFAM" id="SSF52200">
    <property type="entry name" value="Toll/Interleukin receptor TIR domain"/>
    <property type="match status" value="1"/>
</dbReference>
<keyword evidence="17" id="KW-1185">Reference proteome</keyword>
<feature type="signal peptide" evidence="14">
    <location>
        <begin position="1"/>
        <end position="22"/>
    </location>
</feature>
<dbReference type="PIRSF" id="PIRSF037595">
    <property type="entry name" value="Toll-like_receptor"/>
    <property type="match status" value="1"/>
</dbReference>
<evidence type="ECO:0000256" key="3">
    <source>
        <dbReference type="ARBA" id="ARBA00022588"/>
    </source>
</evidence>
<evidence type="ECO:0000256" key="10">
    <source>
        <dbReference type="ARBA" id="ARBA00023136"/>
    </source>
</evidence>
<dbReference type="SMART" id="SM00369">
    <property type="entry name" value="LRR_TYP"/>
    <property type="match status" value="5"/>
</dbReference>
<reference evidence="16" key="1">
    <citation type="journal article" date="2023" name="Mol. Biol. Evol.">
        <title>Third-Generation Sequencing Reveals the Adaptive Role of the Epigenome in Three Deep-Sea Polychaetes.</title>
        <authorList>
            <person name="Perez M."/>
            <person name="Aroh O."/>
            <person name="Sun Y."/>
            <person name="Lan Y."/>
            <person name="Juniper S.K."/>
            <person name="Young C.R."/>
            <person name="Angers B."/>
            <person name="Qian P.Y."/>
        </authorList>
    </citation>
    <scope>NUCLEOTIDE SEQUENCE</scope>
    <source>
        <strain evidence="16">P08H-3</strain>
    </source>
</reference>
<evidence type="ECO:0000259" key="15">
    <source>
        <dbReference type="PROSITE" id="PS50104"/>
    </source>
</evidence>
<dbReference type="Gene3D" id="3.80.10.10">
    <property type="entry name" value="Ribonuclease Inhibitor"/>
    <property type="match status" value="3"/>
</dbReference>
<dbReference type="InterPro" id="IPR003591">
    <property type="entry name" value="Leu-rich_rpt_typical-subtyp"/>
</dbReference>
<evidence type="ECO:0000256" key="14">
    <source>
        <dbReference type="SAM" id="SignalP"/>
    </source>
</evidence>
<dbReference type="SUPFAM" id="SSF52058">
    <property type="entry name" value="L domain-like"/>
    <property type="match status" value="1"/>
</dbReference>
<evidence type="ECO:0000256" key="2">
    <source>
        <dbReference type="ARBA" id="ARBA00009634"/>
    </source>
</evidence>
<dbReference type="PROSITE" id="PS51450">
    <property type="entry name" value="LRR"/>
    <property type="match status" value="2"/>
</dbReference>
<dbReference type="Pfam" id="PF01582">
    <property type="entry name" value="TIR"/>
    <property type="match status" value="1"/>
</dbReference>
<keyword evidence="9 13" id="KW-1133">Transmembrane helix</keyword>
<name>A0AAD9N834_9ANNE</name>
<dbReference type="PANTHER" id="PTHR24365">
    <property type="entry name" value="TOLL-LIKE RECEPTOR"/>
    <property type="match status" value="1"/>
</dbReference>
<evidence type="ECO:0000256" key="13">
    <source>
        <dbReference type="SAM" id="Phobius"/>
    </source>
</evidence>
<organism evidence="16 17">
    <name type="scientific">Paralvinella palmiformis</name>
    <dbReference type="NCBI Taxonomy" id="53620"/>
    <lineage>
        <taxon>Eukaryota</taxon>
        <taxon>Metazoa</taxon>
        <taxon>Spiralia</taxon>
        <taxon>Lophotrochozoa</taxon>
        <taxon>Annelida</taxon>
        <taxon>Polychaeta</taxon>
        <taxon>Sedentaria</taxon>
        <taxon>Canalipalpata</taxon>
        <taxon>Terebellida</taxon>
        <taxon>Terebelliformia</taxon>
        <taxon>Alvinellidae</taxon>
        <taxon>Paralvinella</taxon>
    </lineage>
</organism>
<dbReference type="GO" id="GO:0005886">
    <property type="term" value="C:plasma membrane"/>
    <property type="evidence" value="ECO:0007669"/>
    <property type="project" value="TreeGrafter"/>
</dbReference>
<dbReference type="Proteomes" id="UP001208570">
    <property type="component" value="Unassembled WGS sequence"/>
</dbReference>
<evidence type="ECO:0000256" key="6">
    <source>
        <dbReference type="ARBA" id="ARBA00022729"/>
    </source>
</evidence>
<comment type="subcellular location">
    <subcellularLocation>
        <location evidence="1">Membrane</location>
        <topology evidence="1">Single-pass type I membrane protein</topology>
    </subcellularLocation>
</comment>
<dbReference type="GO" id="GO:0004888">
    <property type="term" value="F:transmembrane signaling receptor activity"/>
    <property type="evidence" value="ECO:0007669"/>
    <property type="project" value="InterPro"/>
</dbReference>
<feature type="transmembrane region" description="Helical" evidence="13">
    <location>
        <begin position="632"/>
        <end position="655"/>
    </location>
</feature>
<keyword evidence="5 13" id="KW-0812">Transmembrane</keyword>
<dbReference type="InterPro" id="IPR001611">
    <property type="entry name" value="Leu-rich_rpt"/>
</dbReference>
<dbReference type="FunFam" id="3.40.50.10140:FF:000001">
    <property type="entry name" value="Toll-like receptor 2"/>
    <property type="match status" value="1"/>
</dbReference>
<dbReference type="PROSITE" id="PS50104">
    <property type="entry name" value="TIR"/>
    <property type="match status" value="1"/>
</dbReference>
<dbReference type="EMBL" id="JAODUP010000129">
    <property type="protein sequence ID" value="KAK2160627.1"/>
    <property type="molecule type" value="Genomic_DNA"/>
</dbReference>
<feature type="domain" description="TIR" evidence="15">
    <location>
        <begin position="686"/>
        <end position="834"/>
    </location>
</feature>
<evidence type="ECO:0000256" key="11">
    <source>
        <dbReference type="ARBA" id="ARBA00023170"/>
    </source>
</evidence>
<comment type="caution">
    <text evidence="16">The sequence shown here is derived from an EMBL/GenBank/DDBJ whole genome shotgun (WGS) entry which is preliminary data.</text>
</comment>
<evidence type="ECO:0000256" key="4">
    <source>
        <dbReference type="ARBA" id="ARBA00022614"/>
    </source>
</evidence>
<keyword evidence="12" id="KW-0325">Glycoprotein</keyword>
<evidence type="ECO:0000256" key="5">
    <source>
        <dbReference type="ARBA" id="ARBA00022692"/>
    </source>
</evidence>
<keyword evidence="4" id="KW-0433">Leucine-rich repeat</keyword>
<dbReference type="Pfam" id="PF13855">
    <property type="entry name" value="LRR_8"/>
    <property type="match status" value="2"/>
</dbReference>
<sequence>MAKMWIYWTLMFLLWTMSEVQAKICQQHSNVLNCSNSMINGSLNVDKLKNITERKILTFLDLSWNTITSISKETFTCVPKLQILYLSHNQIDFSTTYNPFKSLEYLERLDISNNIIPNDDHRLFEGLPKLSSLTTDGLPPSSLPPGIVSLPLLRQLTVKRNLVSISNRTFQDLETLQLEHLTITSSCLKHIEAGAFKMLSHLKRLELHDMPFLRLSSLANAWTCLGHSVQSLSLWRVGGLTRSLMESVVVEEEFFRGLINTNITKLEMNDNYITLMHLTNIWKYIPNLEYFSLAYNSLVHLFPLANSIRNLTKLKYLDASHQYRTSYMTGPDFHTIDCGELFKNSSSPEPNQQSHKQLPKFETNISDANSDSLHIYYPRSLEYYNMSFALFHTTLYKLYLYQAENLKVFNIAGNQIKVLGSKLVFVDTPKHGLTMDASQNEISAISRGFFDKNSTANVIERLLLRANRLGKILAEMGCECIRNLINLKHLDLSDNRIKVLPDGTFKGMKLLETINVADNSIRNFHLSIANHKLLKHIDISNNLVQQFETGIMDAIDLSVKEHILTINLIGNPLVCSCHTLKFLRWVWRHRDGKKILFEHLDNYTCTYGGETVHWKKLNKIITGIQSQCDKNLYIKVGSALTAFVVFVLALSIFIYRHKWDIKFWLIGRVIDRKAKRDEAEHQRVKYKYDAFVSYHQNDIEWVKGVLLPQIEGCKEDPMRLCLHHRDFEVGVPIEENIVQSIKHSRKTLLVVSGRFLTSHWCHFEIQMARMKSFDIGRNVIMPILIEPATEIMKHPDLSNTLLNILKKRTYLQWPNDPSDIPAILVFRDSLRRALRCSASKRIRCECGRSVCPSPMMNARL</sequence>
<proteinExistence type="inferred from homology"/>
<evidence type="ECO:0000256" key="12">
    <source>
        <dbReference type="ARBA" id="ARBA00023180"/>
    </source>
</evidence>
<evidence type="ECO:0000313" key="17">
    <source>
        <dbReference type="Proteomes" id="UP001208570"/>
    </source>
</evidence>
<evidence type="ECO:0000256" key="1">
    <source>
        <dbReference type="ARBA" id="ARBA00004479"/>
    </source>
</evidence>
<comment type="similarity">
    <text evidence="2">Belongs to the Toll-like receptor family.</text>
</comment>
<feature type="chain" id="PRO_5042203473" description="TIR domain-containing protein" evidence="14">
    <location>
        <begin position="23"/>
        <end position="860"/>
    </location>
</feature>
<accession>A0AAD9N834</accession>
<evidence type="ECO:0000313" key="16">
    <source>
        <dbReference type="EMBL" id="KAK2160627.1"/>
    </source>
</evidence>
<evidence type="ECO:0000256" key="9">
    <source>
        <dbReference type="ARBA" id="ARBA00022989"/>
    </source>
</evidence>
<dbReference type="GO" id="GO:0045087">
    <property type="term" value="P:innate immune response"/>
    <property type="evidence" value="ECO:0007669"/>
    <property type="project" value="UniProtKB-KW"/>
</dbReference>
<dbReference type="InterPro" id="IPR035897">
    <property type="entry name" value="Toll_tir_struct_dom_sf"/>
</dbReference>
<dbReference type="InterPro" id="IPR000157">
    <property type="entry name" value="TIR_dom"/>
</dbReference>
<dbReference type="AlphaFoldDB" id="A0AAD9N834"/>
<keyword evidence="10 13" id="KW-0472">Membrane</keyword>
<gene>
    <name evidence="16" type="ORF">LSH36_129g07014</name>
</gene>